<feature type="domain" description="MAM" evidence="5">
    <location>
        <begin position="1262"/>
        <end position="1446"/>
    </location>
</feature>
<dbReference type="PROSITE" id="PS50060">
    <property type="entry name" value="MAM_2"/>
    <property type="match status" value="21"/>
</dbReference>
<evidence type="ECO:0000313" key="6">
    <source>
        <dbReference type="Proteomes" id="UP001165740"/>
    </source>
</evidence>
<feature type="disulfide bond" evidence="2">
    <location>
        <begin position="3112"/>
        <end position="3130"/>
    </location>
</feature>
<dbReference type="OMA" id="GMSYDHT"/>
<feature type="domain" description="MAM" evidence="5">
    <location>
        <begin position="1078"/>
        <end position="1235"/>
    </location>
</feature>
<dbReference type="SUPFAM" id="SSF57424">
    <property type="entry name" value="LDL receptor-like module"/>
    <property type="match status" value="6"/>
</dbReference>
<feature type="disulfide bond" evidence="2">
    <location>
        <begin position="2886"/>
        <end position="2904"/>
    </location>
</feature>
<dbReference type="PRINTS" id="PR00261">
    <property type="entry name" value="LDLRECEPTOR"/>
</dbReference>
<dbReference type="CDD" id="cd06263">
    <property type="entry name" value="MAM"/>
    <property type="match status" value="15"/>
</dbReference>
<feature type="chain" id="PRO_5040964522" evidence="4">
    <location>
        <begin position="27"/>
        <end position="3936"/>
    </location>
</feature>
<dbReference type="GO" id="GO:0016020">
    <property type="term" value="C:membrane"/>
    <property type="evidence" value="ECO:0007669"/>
    <property type="project" value="InterPro"/>
</dbReference>
<evidence type="ECO:0000313" key="7">
    <source>
        <dbReference type="RefSeq" id="XP_055899040.1"/>
    </source>
</evidence>
<feature type="disulfide bond" evidence="2">
    <location>
        <begin position="2685"/>
        <end position="2700"/>
    </location>
</feature>
<feature type="domain" description="MAM" evidence="5">
    <location>
        <begin position="3309"/>
        <end position="3468"/>
    </location>
</feature>
<feature type="domain" description="MAM" evidence="5">
    <location>
        <begin position="2701"/>
        <end position="2866"/>
    </location>
</feature>
<dbReference type="Gene3D" id="4.10.1220.10">
    <property type="entry name" value="EGF-type module"/>
    <property type="match status" value="1"/>
</dbReference>
<feature type="domain" description="MAM" evidence="5">
    <location>
        <begin position="708"/>
        <end position="874"/>
    </location>
</feature>
<keyword evidence="3" id="KW-0472">Membrane</keyword>
<dbReference type="PROSITE" id="PS50068">
    <property type="entry name" value="LDLRA_2"/>
    <property type="match status" value="6"/>
</dbReference>
<dbReference type="GeneID" id="106053220"/>
<feature type="domain" description="MAM" evidence="5">
    <location>
        <begin position="2917"/>
        <end position="3083"/>
    </location>
</feature>
<dbReference type="Pfam" id="PF00629">
    <property type="entry name" value="MAM"/>
    <property type="match status" value="21"/>
</dbReference>
<keyword evidence="1 2" id="KW-1015">Disulfide bond</keyword>
<evidence type="ECO:0000256" key="2">
    <source>
        <dbReference type="PROSITE-ProRule" id="PRU00124"/>
    </source>
</evidence>
<dbReference type="Gene3D" id="4.10.400.10">
    <property type="entry name" value="Low-density Lipoprotein Receptor"/>
    <property type="match status" value="5"/>
</dbReference>
<evidence type="ECO:0000259" key="5">
    <source>
        <dbReference type="PROSITE" id="PS50060"/>
    </source>
</evidence>
<dbReference type="PANTHER" id="PTHR23282">
    <property type="entry name" value="APICAL ENDOSOMAL GLYCOPROTEIN PRECURSOR"/>
    <property type="match status" value="1"/>
</dbReference>
<dbReference type="InterPro" id="IPR002172">
    <property type="entry name" value="LDrepeatLR_classA_rpt"/>
</dbReference>
<keyword evidence="3" id="KW-1133">Transmembrane helix</keyword>
<dbReference type="InterPro" id="IPR000998">
    <property type="entry name" value="MAM_dom"/>
</dbReference>
<dbReference type="RefSeq" id="XP_055899040.1">
    <property type="nucleotide sequence ID" value="XM_056043065.1"/>
</dbReference>
<feature type="domain" description="MAM" evidence="5">
    <location>
        <begin position="3470"/>
        <end position="3629"/>
    </location>
</feature>
<dbReference type="CDD" id="cd00112">
    <property type="entry name" value="LDLa"/>
    <property type="match status" value="6"/>
</dbReference>
<feature type="domain" description="MAM" evidence="5">
    <location>
        <begin position="1677"/>
        <end position="1836"/>
    </location>
</feature>
<keyword evidence="4" id="KW-0732">Signal</keyword>
<dbReference type="PROSITE" id="PS01209">
    <property type="entry name" value="LDLRA_1"/>
    <property type="match status" value="2"/>
</dbReference>
<feature type="transmembrane region" description="Helical" evidence="3">
    <location>
        <begin position="3866"/>
        <end position="3890"/>
    </location>
</feature>
<feature type="domain" description="MAM" evidence="5">
    <location>
        <begin position="1502"/>
        <end position="1668"/>
    </location>
</feature>
<dbReference type="InterPro" id="IPR023415">
    <property type="entry name" value="LDLR_class-A_CS"/>
</dbReference>
<keyword evidence="6" id="KW-1185">Reference proteome</keyword>
<feature type="domain" description="MAM" evidence="5">
    <location>
        <begin position="1838"/>
        <end position="1996"/>
    </location>
</feature>
<comment type="caution">
    <text evidence="2">Lacks conserved residue(s) required for the propagation of feature annotation.</text>
</comment>
<dbReference type="Pfam" id="PF00057">
    <property type="entry name" value="Ldl_recept_a"/>
    <property type="match status" value="4"/>
</dbReference>
<evidence type="ECO:0000256" key="1">
    <source>
        <dbReference type="ARBA" id="ARBA00023157"/>
    </source>
</evidence>
<gene>
    <name evidence="7" type="primary">LOC106053220</name>
</gene>
<sequence length="3936" mass="435179">MEAGKLKRIYIQTFLLTVVLITPADLVPVSNNNNNGSSSLDCNFDNQTTCSWTTPSFSLIPFTFLSNHIQDHTQLSKQGHPLVVDTSYTPQNTTLHLQSGFMPPTTNLVCFTFWYHVDKSGLSDLSLSLIKGTATLNIWQVDNEVVYRWRSANVNLASDVPFQLLFNATAGNRIYGSVGIDDLKLNMGPCARKDVFDFENGYQGFTRMYDNSFDWMLKGGGETRARNDHTLMSPYGKLLYADMKNQSNGYSSSTISSSFPPANEECLYFWYMKLGGNLSTFQVFVNQEIQGAGLELQNIWAVNEPAISWTKVFLDISSNVPYRIGFQVMVGSDHSNDEVFLDDVKFSTVPCPQKLDCDFEGSFLCGYQSSKTGDIFWHILRADDPNSVIPIDHSTQSRLGSYMQVNFPATLTSTLSIDLVSQPIPAIERKCLTFWYASQGTGNLRILLITESYQNMLLLKAVIDDMKDKGERTWHYLETDITDVTDMFNITFRIEGFPWSSFAIDDIQAISGSCGQLHNGTNNTNAATGTGLDPKQIILGCDFEDGSLCNFTNEDTRGFEWKIFSRNSTHTKGTGLDFDHTLNSNYGKHIYMDASGKQPSSLAYLKTGNFTGYAPCVSFWYGMAGIDVNRLIVYVRQPGQYDSIIWTKSGNIGQRWNHQMLQLTATFNDTGSMVPMQVIFEGVVGQSSVSDIDLDDIFVYNQDCPPSDFCDFEDSTLCNIDQDNMDSGNYILFQKAGDIKNSYALSSDHTYQTGEGHYALVTFSDVRTGSKSRLVFPMMVSDSVQCLNFWFYINNLPSFPDSHIIRVLARDERGVETVAAKLSGRDAGDWTPAHVSVSHIITKKLQIIIETEAHSGFGTIGLDDIQFSPDECYNVVNCQFESGTLCNWHQDLMYPTPPWQAVHNETDPDGYYMSVHFTDQLPERPAVSAVVSELTPNTTLENFCFMFRYKILGSNTDFLNVSLLDVTKLDQSNAVVQIFSTYGNQGNNQWNRAFAQKPDGFKAAFFKFVIAATSASTSASDLQGQIMVTDIQLSPHKCTDERNTTFFCSQNTKITLDNVCDFRNDCPGPQHDDEMYCGACNFESNFCQWLDDGTGSSHFMLGLNLSSTHLPDNNHGSDGGNYLYIEGTPDSSQEDIDLVLTQALGPSPPSCYLHFHYYVNSEPNIALGDLLVVIEENDEETIVWRALRVTSPVWHEADVPIDNIHSRFKIHFRLKNLAYQQYVAIDDVKLNGCSFKEPAVNVTCDGTQFKCKSSGACLDSTLLCDFNQDCLDGSDEEDNLCKSYIMDDFEHSLGNWLQSSNDDFDWSRHEGQGVNLYNGPRRDHTLGTHFGHYMLLEASGHRSGQTAQLLSPVFAPTVQSGCWVMFYIYMFGPNSADFRLTTRASQTGAHNVLLEINEGFKDTWWSQRIHLQSTENFQVVLEGITTGVSSLNIAVDDISFTPQCHLAASQTLPVGQQTSTLPPKCPEAMFTCNAGSVKCINASEVCDFVAQCEDSSDERECGSCTFETDECGWFDESIGNKMWTLVKGGSLGSPLDDHTFGIPGEGSYVSVVDGLGDSQLPALLVGPTMPSMGADCSMNVYILKESGNINGTIELGLRDGKDPFKTVVTSVQVKFGRGHPVGQWSKYSYHIGSLPAGYQAFIQAVNVTSRQPGLTFNIDDIVFENCQQNATANISSVNCDFESGWCGYFNNYSQNGQWLLANKDMTLTKVGPEHDHTTGSGYFAYVNLESGYRYREVTGQLVTGLLDPGTMRNGCLSIFYHTFGTLIELDVYIIQGGVSQRLFTQSHTEDSWKLGQASITPTGLFQISFFGKGTMTQFYGHIALDDITLDSGPCPATMECNFELDMCGYYQSTTDQQDWSRIQASSVSEGDPTVDYTTWTPDGHYIKMSAGTPGDHSVLISPLYSGQSGLKCLTFWYYVELGKNASMEVFYWPNGSRDHSSSIWTSVGSFPRWVFAQSTVNVTSQFKISFEGRVPLLGATSFSVDDIHIENGQCPPIASCDFERDSCGFTTDLYYWLRSRGQMGPGDPPVDHTTGTSKGFFVSLYIKDAFHGGQFELRSQWINATHPVCVSFWYYVSSASASLFNVLVSTSSLEDPLDRQAVYNLTALQSDEWQKVQVTITKTEPYYFVIAGVVVQSKDGTLALDDVLVSDGTCDQRIISTLPPPETKTFPPSSLDCTFDSLCQWTQSSSDNFDWMITSKSPFKFSGMSYDHTSDSSQGSFIMTNPATKVSGQFAQLVSPALNDLSKGLCFKFWYFMSGPSAGSLNVKLLKDSQTARLLWHRDGEQAEDWLYTNIYVSPDELTSGQPKVVNLVLENILASEYPEDIRIDDVSANSGQCWEEMKHCDFESTDLCGFTQDSLDNGDWILSQGQNASNTSIPGPLIDHTYGTPYGHYLYIQGSQFKPLNRAGVISKTLGPVQSSCLRFYYHMFGDNMGTLSVKRLTEEGDVTLMWSRGGNSGDTWRSAYAALESGISFQLAFEAVVKSSQQGNIAIDDISILNTACPQPASCDFETDLCSYQNVKDADDFDWLRHSGPTLNDGTGPSRDHTTNTSNGHYIYTLNVLRHHGKSARLASEILPLTDGSCLSFFYHMQGQGTLLIWLDFNMNHLLSTITENTGDHWKQKSLNITTDTEFVIIFESQILIDGQADTAVDDISYTPGLCTSTQEPQMFVCSEDGKAIDLNKRCNFIKDCLNGSDEVHCGNCSFQSDLCGYREVSKGSFHWVIASNHTMKHSSLTSGLGYDHTLNSPYGNMLFVDSLSGRDMAVAILESPLLQTSYKTCQLEFYYKFSEPLAGEISVGLKFDWSTGLFPTSFSQNRVYNLDSWHLAQVDIGYVADSFNILILARKSFLSRGTIAIDDISLVNCGPPPPSPLVCSLWSSQMPGFQCANGYCVDQKVVCDLTQDCGDGSDEKTCQNVKACDFENSLCDWIQESSTDLFWRFGTGVNHDTPVSRDHTLGMASGHYIYTSYSPGLSFQVRSKARLVSPVFQASASKTCQLTLYYYMLKNLNNSLTLSVSLRTAQGGYETKLFSHSRGDFTGWERYVIPIISPQNFQLTLDVVPGTGAKAQAIVALDDLVFSSGCQAVFTPLPTPGYTLTTQPVTPFRCLSGQHQCPDGKCIQAKFVCDLKPDCADGSDETDCGACEFETGACGWYSTSTGSLDWALTTPDVMGKVGPTVDTTYNNSTGHYLYIKPAYGLGVSAAMMTSGPLPPIIGACTITLEYYGNPSISGHMSLLINDQGSAIPLMTVQVDQASSTGWQLRTYSFVKDVDEGSQLILKFDADNINGSQNVAAVDSIKFHGCSKQEEVVSLTCDFDFKNLCSWKQSSKDVFDWIYSGSNVFTSNGPKRDHSFMGSGYYLLARSLNRHQKDTTGLLSPELPPSGPSGNCLSFWYFMNGADVGSLRVETYSDQVNNILYERVGSSPNHWIQALVPVKSLDAFSLGIKAEVTGGFNGDIAIDDIQFKDGACASPNECMYEDNNFCDWYEKAGDTIYWALGSKSTAIGSIPPVDHTLDTVNGHFAYVETITPGTATLRSTLRLTSAPTATLCVQFWYHMVSVNSTQLNISATLQDGQTRNFLSLHGPSDDLWRKASAPITPITGVYELQIAAAVHGGVGHVAIDDLLLQDGHCPAPGTCSFEQDMCSFTPMSRGGDFEWVLHSDEAEDNSYVFIQATNTTNINDAAALLSEVISFNQIKVKCLQFRAQLRSSLPTQPSLQLHIYSRDASTSLRNEIETLKTFSLNKWTVYQVAFEVLGDFELFLESVYTGHSIGGLALDDISLKDNPCTPTTVSPSQTPSSLPATEPTQRCAGSTSCQLVQNRCAQQCDGIKDCTDGSDELNCVALTVSTSKSMSHVTNEQQSQSDESSDSWKLPVGLVLGALFGTVVTVLIIVFIRRRRRIPFQALESERLNQTLSNPAFMYDTDNQGKAVSAENFHDLNI</sequence>
<dbReference type="InterPro" id="IPR051560">
    <property type="entry name" value="MAM_domain-containing"/>
</dbReference>
<feature type="domain" description="MAM" evidence="5">
    <location>
        <begin position="3140"/>
        <end position="3302"/>
    </location>
</feature>
<dbReference type="InterPro" id="IPR013320">
    <property type="entry name" value="ConA-like_dom_sf"/>
</dbReference>
<dbReference type="SMART" id="SM00192">
    <property type="entry name" value="LDLa"/>
    <property type="match status" value="7"/>
</dbReference>
<name>A0A9W3BHY0_BIOGL</name>
<feature type="domain" description="MAM" evidence="5">
    <location>
        <begin position="539"/>
        <end position="706"/>
    </location>
</feature>
<feature type="domain" description="MAM" evidence="5">
    <location>
        <begin position="40"/>
        <end position="192"/>
    </location>
</feature>
<feature type="domain" description="MAM" evidence="5">
    <location>
        <begin position="1998"/>
        <end position="2156"/>
    </location>
</feature>
<feature type="disulfide bond" evidence="2">
    <location>
        <begin position="3105"/>
        <end position="3117"/>
    </location>
</feature>
<feature type="disulfide bond" evidence="2">
    <location>
        <begin position="2898"/>
        <end position="2913"/>
    </location>
</feature>
<feature type="disulfide bond" evidence="2">
    <location>
        <begin position="3124"/>
        <end position="3139"/>
    </location>
</feature>
<feature type="domain" description="MAM" evidence="5">
    <location>
        <begin position="2507"/>
        <end position="2663"/>
    </location>
</feature>
<dbReference type="InterPro" id="IPR036055">
    <property type="entry name" value="LDL_receptor-like_sf"/>
</dbReference>
<reference evidence="7" key="1">
    <citation type="submission" date="2025-08" db="UniProtKB">
        <authorList>
            <consortium name="RefSeq"/>
        </authorList>
    </citation>
    <scope>IDENTIFICATION</scope>
</reference>
<feature type="domain" description="MAM" evidence="5">
    <location>
        <begin position="2343"/>
        <end position="2505"/>
    </location>
</feature>
<protein>
    <submittedName>
        <fullName evidence="7">MAM and LDL-receptor class A domain-containing protein 1-like</fullName>
    </submittedName>
</protein>
<feature type="disulfide bond" evidence="2">
    <location>
        <begin position="3822"/>
        <end position="3837"/>
    </location>
</feature>
<accession>A0A9W3BHY0</accession>
<feature type="signal peptide" evidence="4">
    <location>
        <begin position="1"/>
        <end position="26"/>
    </location>
</feature>
<feature type="domain" description="MAM" evidence="5">
    <location>
        <begin position="2175"/>
        <end position="2340"/>
    </location>
</feature>
<dbReference type="Proteomes" id="UP001165740">
    <property type="component" value="Chromosome 10"/>
</dbReference>
<feature type="domain" description="MAM" evidence="5">
    <location>
        <begin position="876"/>
        <end position="1040"/>
    </location>
</feature>
<evidence type="ECO:0000256" key="4">
    <source>
        <dbReference type="SAM" id="SignalP"/>
    </source>
</evidence>
<dbReference type="SUPFAM" id="SSF49899">
    <property type="entry name" value="Concanavalin A-like lectins/glucanases"/>
    <property type="match status" value="21"/>
</dbReference>
<organism evidence="6 7">
    <name type="scientific">Biomphalaria glabrata</name>
    <name type="common">Bloodfluke planorb</name>
    <name type="synonym">Freshwater snail</name>
    <dbReference type="NCBI Taxonomy" id="6526"/>
    <lineage>
        <taxon>Eukaryota</taxon>
        <taxon>Metazoa</taxon>
        <taxon>Spiralia</taxon>
        <taxon>Lophotrochozoa</taxon>
        <taxon>Mollusca</taxon>
        <taxon>Gastropoda</taxon>
        <taxon>Heterobranchia</taxon>
        <taxon>Euthyneura</taxon>
        <taxon>Panpulmonata</taxon>
        <taxon>Hygrophila</taxon>
        <taxon>Lymnaeoidea</taxon>
        <taxon>Planorbidae</taxon>
        <taxon>Biomphalaria</taxon>
    </lineage>
</organism>
<dbReference type="PANTHER" id="PTHR23282:SF101">
    <property type="entry name" value="MAM DOMAIN-CONTAINING PROTEIN"/>
    <property type="match status" value="1"/>
</dbReference>
<dbReference type="OrthoDB" id="412155at2759"/>
<proteinExistence type="predicted"/>
<keyword evidence="3" id="KW-0812">Transmembrane</keyword>
<feature type="domain" description="MAM" evidence="5">
    <location>
        <begin position="194"/>
        <end position="353"/>
    </location>
</feature>
<feature type="domain" description="MAM" evidence="5">
    <location>
        <begin position="3631"/>
        <end position="3784"/>
    </location>
</feature>
<dbReference type="SMART" id="SM00137">
    <property type="entry name" value="MAM"/>
    <property type="match status" value="18"/>
</dbReference>
<feature type="disulfide bond" evidence="2">
    <location>
        <begin position="1486"/>
        <end position="1501"/>
    </location>
</feature>
<dbReference type="Gene3D" id="2.60.120.200">
    <property type="match status" value="21"/>
</dbReference>
<feature type="domain" description="MAM" evidence="5">
    <location>
        <begin position="355"/>
        <end position="516"/>
    </location>
</feature>
<evidence type="ECO:0000256" key="3">
    <source>
        <dbReference type="SAM" id="Phobius"/>
    </source>
</evidence>